<dbReference type="STRING" id="1121442.SAMN02745702_01649"/>
<keyword evidence="1" id="KW-0812">Transmembrane</keyword>
<feature type="transmembrane region" description="Helical" evidence="1">
    <location>
        <begin position="161"/>
        <end position="178"/>
    </location>
</feature>
<dbReference type="Proteomes" id="UP000189733">
    <property type="component" value="Unassembled WGS sequence"/>
</dbReference>
<dbReference type="OrthoDB" id="5501619at2"/>
<keyword evidence="3" id="KW-0378">Hydrolase</keyword>
<feature type="transmembrane region" description="Helical" evidence="1">
    <location>
        <begin position="43"/>
        <end position="65"/>
    </location>
</feature>
<dbReference type="GO" id="GO:0000271">
    <property type="term" value="P:polysaccharide biosynthetic process"/>
    <property type="evidence" value="ECO:0007669"/>
    <property type="project" value="TreeGrafter"/>
</dbReference>
<reference evidence="3 4" key="1">
    <citation type="submission" date="2017-02" db="EMBL/GenBank/DDBJ databases">
        <authorList>
            <person name="Peterson S.W."/>
        </authorList>
    </citation>
    <scope>NUCLEOTIDE SEQUENCE [LARGE SCALE GENOMIC DNA]</scope>
    <source>
        <strain evidence="3 4">DSM 18034</strain>
    </source>
</reference>
<accession>A0A1T4W5A2</accession>
<feature type="transmembrane region" description="Helical" evidence="1">
    <location>
        <begin position="220"/>
        <end position="244"/>
    </location>
</feature>
<feature type="transmembrane region" description="Helical" evidence="1">
    <location>
        <begin position="304"/>
        <end position="323"/>
    </location>
</feature>
<feature type="transmembrane region" description="Helical" evidence="1">
    <location>
        <begin position="12"/>
        <end position="31"/>
    </location>
</feature>
<dbReference type="AlphaFoldDB" id="A0A1T4W5A2"/>
<sequence length="363" mass="41220">MSTRAGASRRIAYVDYARGFSMLAIILFHYFMIMNLPGPLNSLIQFGGSGVHLFFLLSGFGLTLSRRKLGVLQFYARRLARVLLPYYLAIAVIACASFLVFAAPFDWYALSGHFFLFKMFDSEIMNSYGGQMWFMSALIQLYLVYPLLAKIQDILDDDLEFFVLGLSASLFWNAVLVGMDLMEQRAWNSFFLQFIWEFMLGMILARRLRQEKAPYWEGPLWLILSIWLIGTAIMAALVFGVPYGKAVNDYFALLSFGGLSVLAFRMHLFRALLSYTGKISLELYLVHLAILHILLHYFDGMLSLPVIVLFALTLSYAVSIPFAKFNTRVFQWIAPLLERFFAKKPQGPDASAAGSSHEHLEGT</sequence>
<keyword evidence="4" id="KW-1185">Reference proteome</keyword>
<keyword evidence="1" id="KW-1133">Transmembrane helix</keyword>
<dbReference type="InterPro" id="IPR002656">
    <property type="entry name" value="Acyl_transf_3_dom"/>
</dbReference>
<dbReference type="RefSeq" id="WP_078684917.1">
    <property type="nucleotide sequence ID" value="NZ_FUYA01000004.1"/>
</dbReference>
<feature type="transmembrane region" description="Helical" evidence="1">
    <location>
        <begin position="190"/>
        <end position="208"/>
    </location>
</feature>
<evidence type="ECO:0000313" key="3">
    <source>
        <dbReference type="EMBL" id="SKA72329.1"/>
    </source>
</evidence>
<evidence type="ECO:0000259" key="2">
    <source>
        <dbReference type="Pfam" id="PF01757"/>
    </source>
</evidence>
<feature type="transmembrane region" description="Helical" evidence="1">
    <location>
        <begin position="130"/>
        <end position="149"/>
    </location>
</feature>
<keyword evidence="3" id="KW-0012">Acyltransferase</keyword>
<protein>
    <submittedName>
        <fullName evidence="3">Peptidoglycan/LPS O-acetylase OafA/YrhL, contains acyltransferase and SGNH-hydrolase domains</fullName>
    </submittedName>
</protein>
<dbReference type="EMBL" id="FUYA01000004">
    <property type="protein sequence ID" value="SKA72329.1"/>
    <property type="molecule type" value="Genomic_DNA"/>
</dbReference>
<evidence type="ECO:0000313" key="4">
    <source>
        <dbReference type="Proteomes" id="UP000189733"/>
    </source>
</evidence>
<feature type="domain" description="Acyltransferase 3" evidence="2">
    <location>
        <begin position="11"/>
        <end position="322"/>
    </location>
</feature>
<dbReference type="GO" id="GO:0016747">
    <property type="term" value="F:acyltransferase activity, transferring groups other than amino-acyl groups"/>
    <property type="evidence" value="ECO:0007669"/>
    <property type="project" value="InterPro"/>
</dbReference>
<dbReference type="PANTHER" id="PTHR23028">
    <property type="entry name" value="ACETYLTRANSFERASE"/>
    <property type="match status" value="1"/>
</dbReference>
<organism evidence="3 4">
    <name type="scientific">Desulfobaculum bizertense DSM 18034</name>
    <dbReference type="NCBI Taxonomy" id="1121442"/>
    <lineage>
        <taxon>Bacteria</taxon>
        <taxon>Pseudomonadati</taxon>
        <taxon>Thermodesulfobacteriota</taxon>
        <taxon>Desulfovibrionia</taxon>
        <taxon>Desulfovibrionales</taxon>
        <taxon>Desulfovibrionaceae</taxon>
        <taxon>Desulfobaculum</taxon>
    </lineage>
</organism>
<feature type="transmembrane region" description="Helical" evidence="1">
    <location>
        <begin position="86"/>
        <end position="110"/>
    </location>
</feature>
<dbReference type="GO" id="GO:0016020">
    <property type="term" value="C:membrane"/>
    <property type="evidence" value="ECO:0007669"/>
    <property type="project" value="TreeGrafter"/>
</dbReference>
<gene>
    <name evidence="3" type="ORF">SAMN02745702_01649</name>
</gene>
<feature type="transmembrane region" description="Helical" evidence="1">
    <location>
        <begin position="281"/>
        <end position="298"/>
    </location>
</feature>
<keyword evidence="1" id="KW-0472">Membrane</keyword>
<name>A0A1T4W5A2_9BACT</name>
<dbReference type="GO" id="GO:0016787">
    <property type="term" value="F:hydrolase activity"/>
    <property type="evidence" value="ECO:0007669"/>
    <property type="project" value="UniProtKB-KW"/>
</dbReference>
<proteinExistence type="predicted"/>
<feature type="transmembrane region" description="Helical" evidence="1">
    <location>
        <begin position="250"/>
        <end position="269"/>
    </location>
</feature>
<dbReference type="PANTHER" id="PTHR23028:SF53">
    <property type="entry name" value="ACYL_TRANSF_3 DOMAIN-CONTAINING PROTEIN"/>
    <property type="match status" value="1"/>
</dbReference>
<evidence type="ECO:0000256" key="1">
    <source>
        <dbReference type="SAM" id="Phobius"/>
    </source>
</evidence>
<keyword evidence="3" id="KW-0808">Transferase</keyword>
<dbReference type="Pfam" id="PF01757">
    <property type="entry name" value="Acyl_transf_3"/>
    <property type="match status" value="1"/>
</dbReference>
<dbReference type="InterPro" id="IPR050879">
    <property type="entry name" value="Acyltransferase_3"/>
</dbReference>